<dbReference type="EMBL" id="CM035437">
    <property type="protein sequence ID" value="KAH7287281.1"/>
    <property type="molecule type" value="Genomic_DNA"/>
</dbReference>
<proteinExistence type="predicted"/>
<comment type="caution">
    <text evidence="2">The sequence shown here is derived from an EMBL/GenBank/DDBJ whole genome shotgun (WGS) entry which is preliminary data.</text>
</comment>
<keyword evidence="3" id="KW-1185">Reference proteome</keyword>
<dbReference type="OrthoDB" id="1905524at2759"/>
<protein>
    <submittedName>
        <fullName evidence="2">Uncharacterized protein</fullName>
    </submittedName>
</protein>
<dbReference type="PANTHER" id="PTHR33386:SF13">
    <property type="entry name" value="EXPRESSED PROTEIN"/>
    <property type="match status" value="1"/>
</dbReference>
<dbReference type="AlphaFoldDB" id="A0A8T2QV66"/>
<dbReference type="Proteomes" id="UP000825935">
    <property type="component" value="Chromosome 32"/>
</dbReference>
<evidence type="ECO:0000256" key="1">
    <source>
        <dbReference type="SAM" id="MobiDB-lite"/>
    </source>
</evidence>
<name>A0A8T2QV66_CERRI</name>
<dbReference type="PANTHER" id="PTHR33386">
    <property type="entry name" value="OS02G0740600 PROTEIN"/>
    <property type="match status" value="1"/>
</dbReference>
<gene>
    <name evidence="2" type="ORF">KP509_32G048500</name>
</gene>
<organism evidence="2 3">
    <name type="scientific">Ceratopteris richardii</name>
    <name type="common">Triangle waterfern</name>
    <dbReference type="NCBI Taxonomy" id="49495"/>
    <lineage>
        <taxon>Eukaryota</taxon>
        <taxon>Viridiplantae</taxon>
        <taxon>Streptophyta</taxon>
        <taxon>Embryophyta</taxon>
        <taxon>Tracheophyta</taxon>
        <taxon>Polypodiopsida</taxon>
        <taxon>Polypodiidae</taxon>
        <taxon>Polypodiales</taxon>
        <taxon>Pteridineae</taxon>
        <taxon>Pteridaceae</taxon>
        <taxon>Parkerioideae</taxon>
        <taxon>Ceratopteris</taxon>
    </lineage>
</organism>
<feature type="region of interest" description="Disordered" evidence="1">
    <location>
        <begin position="1"/>
        <end position="44"/>
    </location>
</feature>
<feature type="compositionally biased region" description="Basic and acidic residues" evidence="1">
    <location>
        <begin position="18"/>
        <end position="37"/>
    </location>
</feature>
<evidence type="ECO:0000313" key="2">
    <source>
        <dbReference type="EMBL" id="KAH7287281.1"/>
    </source>
</evidence>
<accession>A0A8T2QV66</accession>
<reference evidence="2" key="1">
    <citation type="submission" date="2021-08" db="EMBL/GenBank/DDBJ databases">
        <title>WGS assembly of Ceratopteris richardii.</title>
        <authorList>
            <person name="Marchant D.B."/>
            <person name="Chen G."/>
            <person name="Jenkins J."/>
            <person name="Shu S."/>
            <person name="Leebens-Mack J."/>
            <person name="Grimwood J."/>
            <person name="Schmutz J."/>
            <person name="Soltis P."/>
            <person name="Soltis D."/>
            <person name="Chen Z.-H."/>
        </authorList>
    </citation>
    <scope>NUCLEOTIDE SEQUENCE</scope>
    <source>
        <strain evidence="2">Whitten #5841</strain>
        <tissue evidence="2">Leaf</tissue>
    </source>
</reference>
<dbReference type="OMA" id="HGNSWAD"/>
<evidence type="ECO:0000313" key="3">
    <source>
        <dbReference type="Proteomes" id="UP000825935"/>
    </source>
</evidence>
<sequence>MATPFESKDGLGWVDQWGSDKDPLPEDVSKEKQEPTQKQKFAGKVKTVASTGVDKAKGVASTSAKKLKSGTSSGIQWIKDQYQKRTKK</sequence>